<evidence type="ECO:0000256" key="4">
    <source>
        <dbReference type="ARBA" id="ARBA00022692"/>
    </source>
</evidence>
<evidence type="ECO:0000313" key="9">
    <source>
        <dbReference type="Proteomes" id="UP001332192"/>
    </source>
</evidence>
<evidence type="ECO:0000256" key="1">
    <source>
        <dbReference type="ARBA" id="ARBA00004651"/>
    </source>
</evidence>
<evidence type="ECO:0000256" key="3">
    <source>
        <dbReference type="ARBA" id="ARBA00022475"/>
    </source>
</evidence>
<dbReference type="Proteomes" id="UP001332192">
    <property type="component" value="Chromosome"/>
</dbReference>
<name>A0ABZ1C0U3_9FIRM</name>
<keyword evidence="6 7" id="KW-0472">Membrane</keyword>
<dbReference type="InterPro" id="IPR051817">
    <property type="entry name" value="FDH_cytochrome_b556_subunit"/>
</dbReference>
<reference evidence="8 9" key="1">
    <citation type="journal article" date="2024" name="Front. Microbiol.">
        <title>Novel thermophilic genera Geochorda gen. nov. and Carboxydochorda gen. nov. from the deep terrestrial subsurface reveal the ecophysiological diversity in the class Limnochordia.</title>
        <authorList>
            <person name="Karnachuk O.V."/>
            <person name="Lukina A.P."/>
            <person name="Avakyan M.R."/>
            <person name="Kadnikov V.V."/>
            <person name="Begmatov S."/>
            <person name="Beletsky A.V."/>
            <person name="Vlasova K.G."/>
            <person name="Novikov A.A."/>
            <person name="Shcherbakova V.A."/>
            <person name="Mardanov A.V."/>
            <person name="Ravin N.V."/>
        </authorList>
    </citation>
    <scope>NUCLEOTIDE SEQUENCE [LARGE SCALE GENOMIC DNA]</scope>
    <source>
        <strain evidence="8 9">L945</strain>
    </source>
</reference>
<dbReference type="Pfam" id="PF03916">
    <property type="entry name" value="NrfD"/>
    <property type="match status" value="1"/>
</dbReference>
<keyword evidence="9" id="KW-1185">Reference proteome</keyword>
<dbReference type="Gene3D" id="1.20.1630.10">
    <property type="entry name" value="Formate dehydrogenase/DMSO reductase domain"/>
    <property type="match status" value="1"/>
</dbReference>
<dbReference type="EC" id="1.12.99.6" evidence="8"/>
<protein>
    <submittedName>
        <fullName evidence="8">Ni/Fe-hydrogenase cytochrome b subunit</fullName>
        <ecNumber evidence="8">1.12.99.6</ecNumber>
    </submittedName>
</protein>
<accession>A0ABZ1C0U3</accession>
<feature type="transmembrane region" description="Helical" evidence="7">
    <location>
        <begin position="64"/>
        <end position="90"/>
    </location>
</feature>
<keyword evidence="4 7" id="KW-0812">Transmembrane</keyword>
<keyword evidence="3" id="KW-1003">Cell membrane</keyword>
<evidence type="ECO:0000256" key="2">
    <source>
        <dbReference type="ARBA" id="ARBA00008929"/>
    </source>
</evidence>
<dbReference type="EMBL" id="CP141615">
    <property type="protein sequence ID" value="WRP18366.1"/>
    <property type="molecule type" value="Genomic_DNA"/>
</dbReference>
<dbReference type="PANTHER" id="PTHR30074">
    <property type="entry name" value="FORMATE DEHYDROGENASE, NITRATE-INDUCIBLE, CYTOCHROME B556 FDN SUBUNIT"/>
    <property type="match status" value="1"/>
</dbReference>
<comment type="similarity">
    <text evidence="2">Belongs to the NrfD family.</text>
</comment>
<feature type="transmembrane region" description="Helical" evidence="7">
    <location>
        <begin position="21"/>
        <end position="44"/>
    </location>
</feature>
<organism evidence="8 9">
    <name type="scientific">Carboxydichorda subterranea</name>
    <dbReference type="NCBI Taxonomy" id="3109565"/>
    <lineage>
        <taxon>Bacteria</taxon>
        <taxon>Bacillati</taxon>
        <taxon>Bacillota</taxon>
        <taxon>Limnochordia</taxon>
        <taxon>Limnochordales</taxon>
        <taxon>Geochordaceae</taxon>
        <taxon>Carboxydichorda</taxon>
    </lineage>
</organism>
<feature type="transmembrane region" description="Helical" evidence="7">
    <location>
        <begin position="357"/>
        <end position="376"/>
    </location>
</feature>
<evidence type="ECO:0000256" key="7">
    <source>
        <dbReference type="SAM" id="Phobius"/>
    </source>
</evidence>
<keyword evidence="5 7" id="KW-1133">Transmembrane helix</keyword>
<feature type="transmembrane region" description="Helical" evidence="7">
    <location>
        <begin position="139"/>
        <end position="158"/>
    </location>
</feature>
<feature type="transmembrane region" description="Helical" evidence="7">
    <location>
        <begin position="102"/>
        <end position="119"/>
    </location>
</feature>
<keyword evidence="8" id="KW-0560">Oxidoreductase</keyword>
<comment type="subcellular location">
    <subcellularLocation>
        <location evidence="1">Cell membrane</location>
        <topology evidence="1">Multi-pass membrane protein</topology>
    </subcellularLocation>
</comment>
<feature type="transmembrane region" description="Helical" evidence="7">
    <location>
        <begin position="320"/>
        <end position="337"/>
    </location>
</feature>
<dbReference type="InterPro" id="IPR005614">
    <property type="entry name" value="NrfD-like"/>
</dbReference>
<dbReference type="PANTHER" id="PTHR30074:SF4">
    <property type="entry name" value="NI_FE-HYDROGENASE 2 B-TYPE CYTOCHROME SUBUNIT-RELATED"/>
    <property type="match status" value="1"/>
</dbReference>
<feature type="transmembrane region" description="Helical" evidence="7">
    <location>
        <begin position="179"/>
        <end position="206"/>
    </location>
</feature>
<evidence type="ECO:0000256" key="5">
    <source>
        <dbReference type="ARBA" id="ARBA00022989"/>
    </source>
</evidence>
<dbReference type="GO" id="GO:0033748">
    <property type="term" value="F:hydrogenase (acceptor) activity"/>
    <property type="evidence" value="ECO:0007669"/>
    <property type="project" value="UniProtKB-EC"/>
</dbReference>
<evidence type="ECO:0000313" key="8">
    <source>
        <dbReference type="EMBL" id="WRP18366.1"/>
    </source>
</evidence>
<feature type="transmembrane region" description="Helical" evidence="7">
    <location>
        <begin position="212"/>
        <end position="235"/>
    </location>
</feature>
<sequence>MKAEARWIPGRSRERSTTEKLVELGWGRLALWALALTGGLAMVYRLVRGLGATTHLNDAWPWGWWIAFDVMGGVALAAGAFVVAAWVHLFGKHRYAPLARPAVLTGFLGYLMVIAGLLMDLGRPYRIWHPIVMWQPHSVMFEVAWCVMVYTTVLAFEFSPVALEGLGWHRACRAVRRALVPMVILGVVCSVLHQSSLGSLLLIATYRMDPLWYSPLLPVLFFVSAVAAGLGMIQLEAAAASRVYRHRVEPELVEGLARGMAWMLALYLALRLGDWVSRGQGPWTRPVSLESVAAGLEVLVGAALPALVMSRKSWRQSARARLVAAGLAVVGVIANRIDSVLVSMRAGAGAAYVPSLLELWVTGAIVAAGVLGYDWVARHWPLFVEEPEALPGEARAQESRRPVGVTAS</sequence>
<proteinExistence type="inferred from homology"/>
<evidence type="ECO:0000256" key="6">
    <source>
        <dbReference type="ARBA" id="ARBA00023136"/>
    </source>
</evidence>
<gene>
    <name evidence="8" type="primary">hybB</name>
    <name evidence="8" type="ORF">U7230_04985</name>
</gene>
<dbReference type="RefSeq" id="WP_324717637.1">
    <property type="nucleotide sequence ID" value="NZ_CP141615.1"/>
</dbReference>